<sequence length="328" mass="37780">MKPLIVTDKTIVYVPCPASHATGGTEVLHQFAHKLNQQGVTARLFYYRIKKGVDPIHPRFKKYVQEYATHIEDHEQHILVVPETRTEYLFRFPRIRKAIWWLSVDFFYDTADVDRWSTLMKMTGITKRYNLKKPDRLKIDLHLVQSHYAALHLEKHGITNHAPLSDYLNASFFTNTTAPVTVKENRVLYNPKKGLQFTQQLIQQAPDLNWLPLIDMTPDEVANACRTSKVYIDFGQHPGKDRFPREAAISGCCVITGKKGAAANETDIPISGNYKFADEASSIPHIIQQIQHCYTSYNTAVHDFDAYRSIIKEQEAEFNSQLQKIFTR</sequence>
<dbReference type="RefSeq" id="WP_096511394.1">
    <property type="nucleotide sequence ID" value="NZ_AP017422.1"/>
</dbReference>
<gene>
    <name evidence="1" type="ORF">SAMN05421788_104469</name>
</gene>
<dbReference type="AlphaFoldDB" id="A0A1N7Q7K0"/>
<dbReference type="EMBL" id="FTOR01000004">
    <property type="protein sequence ID" value="SIT18729.1"/>
    <property type="molecule type" value="Genomic_DNA"/>
</dbReference>
<name>A0A1N7Q7K0_9BACT</name>
<reference evidence="2" key="1">
    <citation type="submission" date="2017-01" db="EMBL/GenBank/DDBJ databases">
        <authorList>
            <person name="Varghese N."/>
            <person name="Submissions S."/>
        </authorList>
    </citation>
    <scope>NUCLEOTIDE SEQUENCE [LARGE SCALE GENOMIC DNA]</scope>
    <source>
        <strain evidence="2">DSM 21054</strain>
    </source>
</reference>
<protein>
    <submittedName>
        <fullName evidence="1">Uncharacterized protein</fullName>
    </submittedName>
</protein>
<organism evidence="1 2">
    <name type="scientific">Filimonas lacunae</name>
    <dbReference type="NCBI Taxonomy" id="477680"/>
    <lineage>
        <taxon>Bacteria</taxon>
        <taxon>Pseudomonadati</taxon>
        <taxon>Bacteroidota</taxon>
        <taxon>Chitinophagia</taxon>
        <taxon>Chitinophagales</taxon>
        <taxon>Chitinophagaceae</taxon>
        <taxon>Filimonas</taxon>
    </lineage>
</organism>
<proteinExistence type="predicted"/>
<keyword evidence="2" id="KW-1185">Reference proteome</keyword>
<dbReference type="OrthoDB" id="6400528at2"/>
<accession>A0A1N7Q7K0</accession>
<evidence type="ECO:0000313" key="1">
    <source>
        <dbReference type="EMBL" id="SIT18729.1"/>
    </source>
</evidence>
<dbReference type="Proteomes" id="UP000186917">
    <property type="component" value="Unassembled WGS sequence"/>
</dbReference>
<evidence type="ECO:0000313" key="2">
    <source>
        <dbReference type="Proteomes" id="UP000186917"/>
    </source>
</evidence>
<dbReference type="STRING" id="477680.SAMN05421788_104469"/>